<name>A0ABU3PBZ4_9BURK</name>
<reference evidence="2" key="1">
    <citation type="submission" date="2023-09" db="EMBL/GenBank/DDBJ databases">
        <title>Paucibacter sp. APW11 Genome sequencing and assembly.</title>
        <authorList>
            <person name="Kim I."/>
        </authorList>
    </citation>
    <scope>NUCLEOTIDE SEQUENCE</scope>
    <source>
        <strain evidence="2">APW11</strain>
    </source>
</reference>
<accession>A0ABU3PBZ4</accession>
<evidence type="ECO:0000256" key="1">
    <source>
        <dbReference type="SAM" id="SignalP"/>
    </source>
</evidence>
<dbReference type="EMBL" id="JAVXZY010000004">
    <property type="protein sequence ID" value="MDT8999795.1"/>
    <property type="molecule type" value="Genomic_DNA"/>
</dbReference>
<feature type="chain" id="PRO_5047297948" description="DUF1795 domain-containing protein" evidence="1">
    <location>
        <begin position="24"/>
        <end position="172"/>
    </location>
</feature>
<comment type="caution">
    <text evidence="2">The sequence shown here is derived from an EMBL/GenBank/DDBJ whole genome shotgun (WGS) entry which is preliminary data.</text>
</comment>
<keyword evidence="1" id="KW-0732">Signal</keyword>
<dbReference type="PROSITE" id="PS51257">
    <property type="entry name" value="PROKAR_LIPOPROTEIN"/>
    <property type="match status" value="1"/>
</dbReference>
<evidence type="ECO:0008006" key="4">
    <source>
        <dbReference type="Google" id="ProtNLM"/>
    </source>
</evidence>
<dbReference type="Proteomes" id="UP001246372">
    <property type="component" value="Unassembled WGS sequence"/>
</dbReference>
<organism evidence="2 3">
    <name type="scientific">Roseateles aquae</name>
    <dbReference type="NCBI Taxonomy" id="3077235"/>
    <lineage>
        <taxon>Bacteria</taxon>
        <taxon>Pseudomonadati</taxon>
        <taxon>Pseudomonadota</taxon>
        <taxon>Betaproteobacteria</taxon>
        <taxon>Burkholderiales</taxon>
        <taxon>Sphaerotilaceae</taxon>
        <taxon>Roseateles</taxon>
    </lineage>
</organism>
<evidence type="ECO:0000313" key="2">
    <source>
        <dbReference type="EMBL" id="MDT8999795.1"/>
    </source>
</evidence>
<sequence length="172" mass="18216">MKTVRVLLGWALGGLLLSACSPALDWREVSPDGAGLTLLFPCKPDVETRNGGAQGALQAPRMGLARCEAAGLSYSLSWAEVADPAQLAPALAAMRSSLAGKLQAEVKERQPLQLSGMTPNAEASVQRLQGRNSTAKLALFNRGTMVYQLLVMGPRVEEAQWASFVTAIKLAP</sequence>
<proteinExistence type="predicted"/>
<feature type="signal peptide" evidence="1">
    <location>
        <begin position="1"/>
        <end position="23"/>
    </location>
</feature>
<protein>
    <recommendedName>
        <fullName evidence="4">DUF1795 domain-containing protein</fullName>
    </recommendedName>
</protein>
<dbReference type="RefSeq" id="WP_315650361.1">
    <property type="nucleotide sequence ID" value="NZ_JAVXZY010000004.1"/>
</dbReference>
<evidence type="ECO:0000313" key="3">
    <source>
        <dbReference type="Proteomes" id="UP001246372"/>
    </source>
</evidence>
<gene>
    <name evidence="2" type="ORF">RQP53_10995</name>
</gene>
<keyword evidence="3" id="KW-1185">Reference proteome</keyword>